<evidence type="ECO:0000256" key="5">
    <source>
        <dbReference type="ARBA" id="ARBA00023136"/>
    </source>
</evidence>
<keyword evidence="5 6" id="KW-0472">Membrane</keyword>
<feature type="transmembrane region" description="Helical" evidence="6">
    <location>
        <begin position="361"/>
        <end position="380"/>
    </location>
</feature>
<feature type="transmembrane region" description="Helical" evidence="6">
    <location>
        <begin position="315"/>
        <end position="340"/>
    </location>
</feature>
<feature type="transmembrane region" description="Helical" evidence="6">
    <location>
        <begin position="286"/>
        <end position="309"/>
    </location>
</feature>
<feature type="transmembrane region" description="Helical" evidence="6">
    <location>
        <begin position="145"/>
        <end position="165"/>
    </location>
</feature>
<evidence type="ECO:0000313" key="8">
    <source>
        <dbReference type="Proteomes" id="UP001596990"/>
    </source>
</evidence>
<feature type="transmembrane region" description="Helical" evidence="6">
    <location>
        <begin position="211"/>
        <end position="233"/>
    </location>
</feature>
<evidence type="ECO:0000256" key="3">
    <source>
        <dbReference type="ARBA" id="ARBA00022692"/>
    </source>
</evidence>
<keyword evidence="4 6" id="KW-1133">Transmembrane helix</keyword>
<feature type="transmembrane region" description="Helical" evidence="6">
    <location>
        <begin position="113"/>
        <end position="133"/>
    </location>
</feature>
<feature type="transmembrane region" description="Helical" evidence="6">
    <location>
        <begin position="86"/>
        <end position="107"/>
    </location>
</feature>
<feature type="transmembrane region" description="Helical" evidence="6">
    <location>
        <begin position="21"/>
        <end position="41"/>
    </location>
</feature>
<name>A0ABW3L438_9BACI</name>
<feature type="transmembrane region" description="Helical" evidence="6">
    <location>
        <begin position="47"/>
        <end position="66"/>
    </location>
</feature>
<proteinExistence type="predicted"/>
<keyword evidence="2" id="KW-1003">Cell membrane</keyword>
<feature type="transmembrane region" description="Helical" evidence="6">
    <location>
        <begin position="245"/>
        <end position="266"/>
    </location>
</feature>
<dbReference type="Proteomes" id="UP001596990">
    <property type="component" value="Unassembled WGS sequence"/>
</dbReference>
<feature type="transmembrane region" description="Helical" evidence="6">
    <location>
        <begin position="386"/>
        <end position="410"/>
    </location>
</feature>
<sequence length="420" mass="46399">MEKVLKAAAPISLKMNSVWNVAGSLLYTLTQWGLLVVLAKLGSAEMVGIFTLGLALTAPVMMLMRFNLRVAVASDSREDFKFQEYYTSRVVTTAVFLVVMTAIAFFYSENSVMFGVILLLSVARGVESIGDILHGYLQKIGRLDLVAKSVMLKGAGSLIIFTGLMVVFEDLLLATAGMMISWLLVLFFYDYKLTGQYTSFRFSFDRSTQKLIFRLSFPLGVALLVDSLVSNVPRYIIEHSYGVEALGFFAAIVYIIHAGGNVIYAISNAVMPQLSNDYQEFKFRNFLKLLGSLLLMIATGGAVASLLVGQFGGEILTVVYSAEYAGLEHLFLLLMVGGVVKYMGKMVETGLFATREFHIQPYINVVTLVLIGGLSLWLIPRYGLVGAAYALMIAEGVQLVVRCGWLVFYLKKQNRKLRIV</sequence>
<accession>A0ABW3L438</accession>
<reference evidence="8" key="1">
    <citation type="journal article" date="2019" name="Int. J. Syst. Evol. Microbiol.">
        <title>The Global Catalogue of Microorganisms (GCM) 10K type strain sequencing project: providing services to taxonomists for standard genome sequencing and annotation.</title>
        <authorList>
            <consortium name="The Broad Institute Genomics Platform"/>
            <consortium name="The Broad Institute Genome Sequencing Center for Infectious Disease"/>
            <person name="Wu L."/>
            <person name="Ma J."/>
        </authorList>
    </citation>
    <scope>NUCLEOTIDE SEQUENCE [LARGE SCALE GENOMIC DNA]</scope>
    <source>
        <strain evidence="8">CCUG 56607</strain>
    </source>
</reference>
<evidence type="ECO:0000256" key="2">
    <source>
        <dbReference type="ARBA" id="ARBA00022475"/>
    </source>
</evidence>
<dbReference type="InterPro" id="IPR002797">
    <property type="entry name" value="Polysacc_synth"/>
</dbReference>
<dbReference type="Pfam" id="PF01943">
    <property type="entry name" value="Polysacc_synt"/>
    <property type="match status" value="1"/>
</dbReference>
<evidence type="ECO:0000313" key="7">
    <source>
        <dbReference type="EMBL" id="MFD1020254.1"/>
    </source>
</evidence>
<organism evidence="7 8">
    <name type="scientific">Thalassobacillus hwangdonensis</name>
    <dbReference type="NCBI Taxonomy" id="546108"/>
    <lineage>
        <taxon>Bacteria</taxon>
        <taxon>Bacillati</taxon>
        <taxon>Bacillota</taxon>
        <taxon>Bacilli</taxon>
        <taxon>Bacillales</taxon>
        <taxon>Bacillaceae</taxon>
        <taxon>Thalassobacillus</taxon>
    </lineage>
</organism>
<dbReference type="RefSeq" id="WP_386061517.1">
    <property type="nucleotide sequence ID" value="NZ_JBHTKL010000005.1"/>
</dbReference>
<comment type="caution">
    <text evidence="7">The sequence shown here is derived from an EMBL/GenBank/DDBJ whole genome shotgun (WGS) entry which is preliminary data.</text>
</comment>
<protein>
    <submittedName>
        <fullName evidence="7">Lipopolysaccharide biosynthesis protein</fullName>
    </submittedName>
</protein>
<dbReference type="InterPro" id="IPR050833">
    <property type="entry name" value="Poly_Biosynth_Transport"/>
</dbReference>
<comment type="subcellular location">
    <subcellularLocation>
        <location evidence="1">Cell membrane</location>
        <topology evidence="1">Multi-pass membrane protein</topology>
    </subcellularLocation>
</comment>
<feature type="transmembrane region" description="Helical" evidence="6">
    <location>
        <begin position="171"/>
        <end position="191"/>
    </location>
</feature>
<gene>
    <name evidence="7" type="ORF">ACFQ2J_13785</name>
</gene>
<dbReference type="PANTHER" id="PTHR30250">
    <property type="entry name" value="PST FAMILY PREDICTED COLANIC ACID TRANSPORTER"/>
    <property type="match status" value="1"/>
</dbReference>
<dbReference type="EMBL" id="JBHTKL010000005">
    <property type="protein sequence ID" value="MFD1020254.1"/>
    <property type="molecule type" value="Genomic_DNA"/>
</dbReference>
<evidence type="ECO:0000256" key="1">
    <source>
        <dbReference type="ARBA" id="ARBA00004651"/>
    </source>
</evidence>
<evidence type="ECO:0000256" key="6">
    <source>
        <dbReference type="SAM" id="Phobius"/>
    </source>
</evidence>
<keyword evidence="3 6" id="KW-0812">Transmembrane</keyword>
<evidence type="ECO:0000256" key="4">
    <source>
        <dbReference type="ARBA" id="ARBA00022989"/>
    </source>
</evidence>
<keyword evidence="8" id="KW-1185">Reference proteome</keyword>
<dbReference type="PANTHER" id="PTHR30250:SF11">
    <property type="entry name" value="O-ANTIGEN TRANSPORTER-RELATED"/>
    <property type="match status" value="1"/>
</dbReference>